<dbReference type="InterPro" id="IPR036291">
    <property type="entry name" value="NAD(P)-bd_dom_sf"/>
</dbReference>
<dbReference type="Proteomes" id="UP000238701">
    <property type="component" value="Unassembled WGS sequence"/>
</dbReference>
<dbReference type="PANTHER" id="PTHR43249:SF1">
    <property type="entry name" value="D-GLUCOSIDE 3-DEHYDROGENASE"/>
    <property type="match status" value="1"/>
</dbReference>
<dbReference type="SUPFAM" id="SSF51735">
    <property type="entry name" value="NAD(P)-binding Rossmann-fold domains"/>
    <property type="match status" value="1"/>
</dbReference>
<dbReference type="PANTHER" id="PTHR43249">
    <property type="entry name" value="UDP-N-ACETYL-2-AMINO-2-DEOXY-D-GLUCURONATE OXIDASE"/>
    <property type="match status" value="1"/>
</dbReference>
<dbReference type="AlphaFoldDB" id="A0A2U3K6E9"/>
<evidence type="ECO:0000313" key="3">
    <source>
        <dbReference type="EMBL" id="SPF35130.1"/>
    </source>
</evidence>
<dbReference type="InterPro" id="IPR052515">
    <property type="entry name" value="Gfo/Idh/MocA_Oxidoreductase"/>
</dbReference>
<dbReference type="OrthoDB" id="9815825at2"/>
<reference evidence="4" key="1">
    <citation type="submission" date="2018-02" db="EMBL/GenBank/DDBJ databases">
        <authorList>
            <person name="Hausmann B."/>
        </authorList>
    </citation>
    <scope>NUCLEOTIDE SEQUENCE [LARGE SCALE GENOMIC DNA]</scope>
    <source>
        <strain evidence="4">Peat soil MAG SbA1</strain>
    </source>
</reference>
<dbReference type="Gene3D" id="3.40.50.720">
    <property type="entry name" value="NAD(P)-binding Rossmann-like Domain"/>
    <property type="match status" value="1"/>
</dbReference>
<gene>
    <name evidence="3" type="ORF">SBA1_140020</name>
</gene>
<organism evidence="3 4">
    <name type="scientific">Candidatus Sulfotelmatobacter kueseliae</name>
    <dbReference type="NCBI Taxonomy" id="2042962"/>
    <lineage>
        <taxon>Bacteria</taxon>
        <taxon>Pseudomonadati</taxon>
        <taxon>Acidobacteriota</taxon>
        <taxon>Terriglobia</taxon>
        <taxon>Terriglobales</taxon>
        <taxon>Candidatus Korobacteraceae</taxon>
        <taxon>Candidatus Sulfotelmatobacter</taxon>
    </lineage>
</organism>
<sequence>MRVGILGTGAIAQKHALAYCNIGYQVVACTNRDVAKGRRFAQEHEAEFVPTVEALCRHPDLDYIDVCTLPEYRLPVVELCAATGKHVLVQKPMATRAEIACEMIRIAHEARIQLGVVSQHRFDDSTLFLRKALAEGRLGKLLQADAYVKWYRSPEYYSRPVKGSWAGEGGGALINQAIHQADLLLHLAGPVVEVCGYRQLGALHPIESEDIISAVLRYSSGATGVIQASTAFWPGYPERVELHGTKGSASISGDRLSAWNVLEDHGEPAPVDAEVSSGASDPMAISTLPFERQFLDFGEACRTGRRPLVSGIDGYRALQLICGIYQSCAENRIVSIPDYSLELLDRCPQLQDLSRPI</sequence>
<feature type="domain" description="GFO/IDH/MocA-like oxidoreductase" evidence="2">
    <location>
        <begin position="129"/>
        <end position="249"/>
    </location>
</feature>
<dbReference type="GO" id="GO:0000166">
    <property type="term" value="F:nucleotide binding"/>
    <property type="evidence" value="ECO:0007669"/>
    <property type="project" value="InterPro"/>
</dbReference>
<dbReference type="Pfam" id="PF01408">
    <property type="entry name" value="GFO_IDH_MocA"/>
    <property type="match status" value="1"/>
</dbReference>
<evidence type="ECO:0000259" key="2">
    <source>
        <dbReference type="Pfam" id="PF22725"/>
    </source>
</evidence>
<dbReference type="SUPFAM" id="SSF55347">
    <property type="entry name" value="Glyceraldehyde-3-phosphate dehydrogenase-like, C-terminal domain"/>
    <property type="match status" value="1"/>
</dbReference>
<accession>A0A2U3K6E9</accession>
<protein>
    <submittedName>
        <fullName evidence="3">Oxidoreductase domain protein</fullName>
    </submittedName>
</protein>
<dbReference type="InterPro" id="IPR055170">
    <property type="entry name" value="GFO_IDH_MocA-like_dom"/>
</dbReference>
<proteinExistence type="predicted"/>
<dbReference type="InterPro" id="IPR000683">
    <property type="entry name" value="Gfo/Idh/MocA-like_OxRdtase_N"/>
</dbReference>
<name>A0A2U3K6E9_9BACT</name>
<feature type="domain" description="Gfo/Idh/MocA-like oxidoreductase N-terminal" evidence="1">
    <location>
        <begin position="1"/>
        <end position="116"/>
    </location>
</feature>
<dbReference type="EMBL" id="OMOD01000046">
    <property type="protein sequence ID" value="SPF35130.1"/>
    <property type="molecule type" value="Genomic_DNA"/>
</dbReference>
<dbReference type="Pfam" id="PF22725">
    <property type="entry name" value="GFO_IDH_MocA_C3"/>
    <property type="match status" value="1"/>
</dbReference>
<evidence type="ECO:0000313" key="4">
    <source>
        <dbReference type="Proteomes" id="UP000238701"/>
    </source>
</evidence>
<evidence type="ECO:0000259" key="1">
    <source>
        <dbReference type="Pfam" id="PF01408"/>
    </source>
</evidence>
<dbReference type="Gene3D" id="3.30.360.10">
    <property type="entry name" value="Dihydrodipicolinate Reductase, domain 2"/>
    <property type="match status" value="1"/>
</dbReference>